<dbReference type="PANTHER" id="PTHR11346:SF176">
    <property type="entry name" value="32 KDA BETA-GALACTOSIDE-BINDING LECTIN LEC-3"/>
    <property type="match status" value="1"/>
</dbReference>
<dbReference type="Proteomes" id="UP000801492">
    <property type="component" value="Unassembled WGS sequence"/>
</dbReference>
<comment type="caution">
    <text evidence="5">The sequence shown here is derived from an EMBL/GenBank/DDBJ whole genome shotgun (WGS) entry which is preliminary data.</text>
</comment>
<sequence>MDTPIFNPSVPYVGPIEARFTPGNIIKIQGTVSSIANRFNINLQCGPKTSPQDDIALQVSIRLLDGYIALNSLQHGVWDEEQRSIRLPVKCGERFKISLICEFNQYKVDINKQHYYEFPQRILYDCITHLAIDGDVSIIQISCEPVTYSNAAASTAQTNNFKLSNFITATISSGIIHSSASSGFTHQPPSYEAAISAGPPYPKSDFDGRMPQPEMTNLNPLPSASGIQSLPPPPGIIIPFNGKQSSGGPLEETIPLNILSSDGIPLSSSDTHINAPNTHSHSLKAYEILSLILLSVMITAIVTIIIYAHARN</sequence>
<dbReference type="AlphaFoldDB" id="A0A8K0D5T2"/>
<dbReference type="EMBL" id="VTPC01003514">
    <property type="protein sequence ID" value="KAF2898414.1"/>
    <property type="molecule type" value="Genomic_DNA"/>
</dbReference>
<dbReference type="SMART" id="SM00908">
    <property type="entry name" value="Gal-bind_lectin"/>
    <property type="match status" value="1"/>
</dbReference>
<reference evidence="5" key="1">
    <citation type="submission" date="2019-08" db="EMBL/GenBank/DDBJ databases">
        <title>The genome of the North American firefly Photinus pyralis.</title>
        <authorList>
            <consortium name="Photinus pyralis genome working group"/>
            <person name="Fallon T.R."/>
            <person name="Sander Lower S.E."/>
            <person name="Weng J.-K."/>
        </authorList>
    </citation>
    <scope>NUCLEOTIDE SEQUENCE</scope>
    <source>
        <strain evidence="5">TRF0915ILg1</strain>
        <tissue evidence="5">Whole body</tissue>
    </source>
</reference>
<evidence type="ECO:0000259" key="4">
    <source>
        <dbReference type="PROSITE" id="PS51304"/>
    </source>
</evidence>
<protein>
    <recommendedName>
        <fullName evidence="2">Galectin</fullName>
    </recommendedName>
</protein>
<gene>
    <name evidence="5" type="ORF">ILUMI_07761</name>
</gene>
<dbReference type="PANTHER" id="PTHR11346">
    <property type="entry name" value="GALECTIN"/>
    <property type="match status" value="1"/>
</dbReference>
<keyword evidence="3" id="KW-1133">Transmembrane helix</keyword>
<evidence type="ECO:0000256" key="1">
    <source>
        <dbReference type="ARBA" id="ARBA00022734"/>
    </source>
</evidence>
<organism evidence="5 6">
    <name type="scientific">Ignelater luminosus</name>
    <name type="common">Cucubano</name>
    <name type="synonym">Pyrophorus luminosus</name>
    <dbReference type="NCBI Taxonomy" id="2038154"/>
    <lineage>
        <taxon>Eukaryota</taxon>
        <taxon>Metazoa</taxon>
        <taxon>Ecdysozoa</taxon>
        <taxon>Arthropoda</taxon>
        <taxon>Hexapoda</taxon>
        <taxon>Insecta</taxon>
        <taxon>Pterygota</taxon>
        <taxon>Neoptera</taxon>
        <taxon>Endopterygota</taxon>
        <taxon>Coleoptera</taxon>
        <taxon>Polyphaga</taxon>
        <taxon>Elateriformia</taxon>
        <taxon>Elateroidea</taxon>
        <taxon>Elateridae</taxon>
        <taxon>Agrypninae</taxon>
        <taxon>Pyrophorini</taxon>
        <taxon>Ignelater</taxon>
    </lineage>
</organism>
<accession>A0A8K0D5T2</accession>
<dbReference type="Gene3D" id="2.60.120.200">
    <property type="match status" value="1"/>
</dbReference>
<feature type="transmembrane region" description="Helical" evidence="3">
    <location>
        <begin position="288"/>
        <end position="308"/>
    </location>
</feature>
<dbReference type="InterPro" id="IPR001079">
    <property type="entry name" value="Galectin_CRD"/>
</dbReference>
<keyword evidence="6" id="KW-1185">Reference proteome</keyword>
<dbReference type="SMART" id="SM00276">
    <property type="entry name" value="GLECT"/>
    <property type="match status" value="1"/>
</dbReference>
<dbReference type="InterPro" id="IPR013320">
    <property type="entry name" value="ConA-like_dom_sf"/>
</dbReference>
<dbReference type="GO" id="GO:0030246">
    <property type="term" value="F:carbohydrate binding"/>
    <property type="evidence" value="ECO:0007669"/>
    <property type="project" value="UniProtKB-UniRule"/>
</dbReference>
<evidence type="ECO:0000313" key="6">
    <source>
        <dbReference type="Proteomes" id="UP000801492"/>
    </source>
</evidence>
<evidence type="ECO:0000256" key="3">
    <source>
        <dbReference type="SAM" id="Phobius"/>
    </source>
</evidence>
<dbReference type="Pfam" id="PF00337">
    <property type="entry name" value="Gal-bind_lectin"/>
    <property type="match status" value="1"/>
</dbReference>
<keyword evidence="3" id="KW-0472">Membrane</keyword>
<keyword evidence="3" id="KW-0812">Transmembrane</keyword>
<evidence type="ECO:0000313" key="5">
    <source>
        <dbReference type="EMBL" id="KAF2898414.1"/>
    </source>
</evidence>
<dbReference type="GO" id="GO:0016936">
    <property type="term" value="F:galactoside binding"/>
    <property type="evidence" value="ECO:0007669"/>
    <property type="project" value="TreeGrafter"/>
</dbReference>
<dbReference type="CDD" id="cd00070">
    <property type="entry name" value="GLECT"/>
    <property type="match status" value="1"/>
</dbReference>
<keyword evidence="1 2" id="KW-0430">Lectin</keyword>
<dbReference type="InterPro" id="IPR044156">
    <property type="entry name" value="Galectin-like"/>
</dbReference>
<proteinExistence type="predicted"/>
<name>A0A8K0D5T2_IGNLU</name>
<dbReference type="SUPFAM" id="SSF49899">
    <property type="entry name" value="Concanavalin A-like lectins/glucanases"/>
    <property type="match status" value="1"/>
</dbReference>
<dbReference type="OrthoDB" id="6251307at2759"/>
<dbReference type="PROSITE" id="PS51304">
    <property type="entry name" value="GALECTIN"/>
    <property type="match status" value="1"/>
</dbReference>
<feature type="domain" description="Galectin" evidence="4">
    <location>
        <begin position="12"/>
        <end position="144"/>
    </location>
</feature>
<evidence type="ECO:0000256" key="2">
    <source>
        <dbReference type="RuleBase" id="RU102079"/>
    </source>
</evidence>